<sequence length="643" mass="76444">MHFVKKVATTEEQKLKKEKERTEKLKIYCKLRDRIFEKRMKGELDEEMLLLTASLLEKNPDIYTFWNIRRQVINLLSMVEEFYSFSFGLPIIHEMIRYLWLLFFQKLSEESDEENTKRKDRIFLSELLLTEASLKSSLPSTLGYFHIFCIKANSKSYCAWFYRLWCFKQLSNPDIAEELAACEKFLKLDDRNFHCWDYRREIARFGSHSAEEELKFSDRLINANFSNYSSWHYRSSLLPSLFPDTENQLTVDKPTLYNEYREISLSFITFVNLHYFKKLENAFFTDPEDQSAWIFAEWLLLSDEKRKKYDIDSVHLLGLMFDFTPCKCSHTAVSYLSVTFDRAIKLTRISDFVVVKMKNGDQWTPFKNSEMVDNRTFRASNSYRFEIDDEIAECHLRPSLGEPYEIIDMESGYVNFDEIYHIYHIKCKPVNEARRIIIEKLMDNCQELLSELKVEQKQEILKWPLLTYTFAILELEPIRMFSTILTNLEELATNVDPQRCEMYEEMAMNLRINEKLRQKIDNVHRIDILFRQVDGHFVGKLKLDNLGLKSIDHLKYLSSFITHLDLTGNKFTNLCIFESFRRLTHLRLLNNPITSFKGISMLPQLDYLSVVEMAKNDLDVKDDFALKKIRMLEFEESEQSVKV</sequence>
<dbReference type="WBParaSite" id="BPAG_0000124901-mRNA-1">
    <property type="protein sequence ID" value="BPAG_0000124901-mRNA-1"/>
    <property type="gene ID" value="BPAG_0000124901"/>
</dbReference>
<evidence type="ECO:0000256" key="2">
    <source>
        <dbReference type="ARBA" id="ARBA00022602"/>
    </source>
</evidence>
<dbReference type="InterPro" id="IPR032675">
    <property type="entry name" value="LRR_dom_sf"/>
</dbReference>
<evidence type="ECO:0000256" key="1">
    <source>
        <dbReference type="ARBA" id="ARBA00006734"/>
    </source>
</evidence>
<dbReference type="STRING" id="6280.A0A158PQ87"/>
<proteinExistence type="inferred from homology"/>
<dbReference type="SUPFAM" id="SSF48439">
    <property type="entry name" value="Protein prenylyltransferase"/>
    <property type="match status" value="1"/>
</dbReference>
<evidence type="ECO:0000313" key="7">
    <source>
        <dbReference type="EMBL" id="VDN82436.1"/>
    </source>
</evidence>
<dbReference type="PROSITE" id="PS51147">
    <property type="entry name" value="PFTA"/>
    <property type="match status" value="3"/>
</dbReference>
<dbReference type="Gene3D" id="2.60.40.1130">
    <property type="entry name" value="Rab geranylgeranyltransferase alpha-subunit, insert domain"/>
    <property type="match status" value="1"/>
</dbReference>
<comment type="catalytic activity">
    <reaction evidence="5 6">
        <text>geranylgeranyl diphosphate + L-cysteinyl-[protein] = S-geranylgeranyl-L-cysteinyl-[protein] + diphosphate</text>
        <dbReference type="Rhea" id="RHEA:21240"/>
        <dbReference type="Rhea" id="RHEA-COMP:10131"/>
        <dbReference type="Rhea" id="RHEA-COMP:11537"/>
        <dbReference type="ChEBI" id="CHEBI:29950"/>
        <dbReference type="ChEBI" id="CHEBI:33019"/>
        <dbReference type="ChEBI" id="CHEBI:57533"/>
        <dbReference type="ChEBI" id="CHEBI:86021"/>
        <dbReference type="EC" id="2.5.1.60"/>
    </reaction>
</comment>
<comment type="similarity">
    <text evidence="1 6">Belongs to the protein prenyltransferase subunit alpha family.</text>
</comment>
<comment type="function">
    <text evidence="6">Catalyzes the transfer of a geranyl-geranyl moiety from geranyl-geranyl pyrophosphate to cysteines occuring in specific C-terminal amino acid sequences.</text>
</comment>
<dbReference type="PANTHER" id="PTHR11129">
    <property type="entry name" value="PROTEIN FARNESYLTRANSFERASE ALPHA SUBUNIT/RAB GERANYLGERANYL TRANSFERASE ALPHA SUBUNIT"/>
    <property type="match status" value="1"/>
</dbReference>
<gene>
    <name evidence="7" type="ORF">BPAG_LOCUS1250</name>
</gene>
<evidence type="ECO:0000256" key="4">
    <source>
        <dbReference type="ARBA" id="ARBA00022737"/>
    </source>
</evidence>
<evidence type="ECO:0000256" key="5">
    <source>
        <dbReference type="ARBA" id="ARBA00047658"/>
    </source>
</evidence>
<dbReference type="EMBL" id="UZAD01000088">
    <property type="protein sequence ID" value="VDN82436.1"/>
    <property type="molecule type" value="Genomic_DNA"/>
</dbReference>
<dbReference type="PROSITE" id="PS51450">
    <property type="entry name" value="LRR"/>
    <property type="match status" value="1"/>
</dbReference>
<dbReference type="AlphaFoldDB" id="A0A158PQ87"/>
<dbReference type="Proteomes" id="UP000278627">
    <property type="component" value="Unassembled WGS sequence"/>
</dbReference>
<accession>A0A158PQ87</accession>
<dbReference type="Pfam" id="PF01239">
    <property type="entry name" value="PPTA"/>
    <property type="match status" value="3"/>
</dbReference>
<dbReference type="InterPro" id="IPR002088">
    <property type="entry name" value="Prenyl_trans_a"/>
</dbReference>
<keyword evidence="8" id="KW-1185">Reference proteome</keyword>
<reference evidence="7 8" key="2">
    <citation type="submission" date="2018-11" db="EMBL/GenBank/DDBJ databases">
        <authorList>
            <consortium name="Pathogen Informatics"/>
        </authorList>
    </citation>
    <scope>NUCLEOTIDE SEQUENCE [LARGE SCALE GENOMIC DNA]</scope>
</reference>
<protein>
    <recommendedName>
        <fullName evidence="6">Geranylgeranyl transferase type-2 subunit alpha</fullName>
        <ecNumber evidence="6">2.5.1.60</ecNumber>
    </recommendedName>
    <alternativeName>
        <fullName evidence="6">Geranylgeranyl transferase type II subunit alpha</fullName>
    </alternativeName>
</protein>
<dbReference type="GO" id="GO:0004663">
    <property type="term" value="F:Rab geranylgeranyltransferase activity"/>
    <property type="evidence" value="ECO:0007669"/>
    <property type="project" value="UniProtKB-UniRule"/>
</dbReference>
<name>A0A158PQ87_BRUPA</name>
<dbReference type="EC" id="2.5.1.60" evidence="6"/>
<reference evidence="9" key="1">
    <citation type="submission" date="2016-04" db="UniProtKB">
        <authorList>
            <consortium name="WormBaseParasite"/>
        </authorList>
    </citation>
    <scope>IDENTIFICATION</scope>
</reference>
<dbReference type="Gene3D" id="3.80.10.10">
    <property type="entry name" value="Ribonuclease Inhibitor"/>
    <property type="match status" value="1"/>
</dbReference>
<keyword evidence="3 6" id="KW-0808">Transferase</keyword>
<evidence type="ECO:0000313" key="9">
    <source>
        <dbReference type="WBParaSite" id="BPAG_0000124901-mRNA-1"/>
    </source>
</evidence>
<dbReference type="GO" id="GO:0005968">
    <property type="term" value="C:Rab-protein geranylgeranyltransferase complex"/>
    <property type="evidence" value="ECO:0007669"/>
    <property type="project" value="TreeGrafter"/>
</dbReference>
<evidence type="ECO:0000313" key="8">
    <source>
        <dbReference type="Proteomes" id="UP000278627"/>
    </source>
</evidence>
<keyword evidence="2 6" id="KW-0637">Prenyltransferase</keyword>
<dbReference type="InterPro" id="IPR001611">
    <property type="entry name" value="Leu-rich_rpt"/>
</dbReference>
<dbReference type="PANTHER" id="PTHR11129:SF2">
    <property type="entry name" value="GERANYLGERANYL TRANSFERASE TYPE-2 SUBUNIT ALPHA"/>
    <property type="match status" value="1"/>
</dbReference>
<dbReference type="GO" id="GO:0097354">
    <property type="term" value="P:prenylation"/>
    <property type="evidence" value="ECO:0007669"/>
    <property type="project" value="UniProtKB-UniRule"/>
</dbReference>
<keyword evidence="4" id="KW-0677">Repeat</keyword>
<organism evidence="9">
    <name type="scientific">Brugia pahangi</name>
    <name type="common">Filarial nematode worm</name>
    <dbReference type="NCBI Taxonomy" id="6280"/>
    <lineage>
        <taxon>Eukaryota</taxon>
        <taxon>Metazoa</taxon>
        <taxon>Ecdysozoa</taxon>
        <taxon>Nematoda</taxon>
        <taxon>Chromadorea</taxon>
        <taxon>Rhabditida</taxon>
        <taxon>Spirurina</taxon>
        <taxon>Spiruromorpha</taxon>
        <taxon>Filarioidea</taxon>
        <taxon>Onchocercidae</taxon>
        <taxon>Brugia</taxon>
    </lineage>
</organism>
<evidence type="ECO:0000256" key="6">
    <source>
        <dbReference type="RuleBase" id="RU367120"/>
    </source>
</evidence>
<dbReference type="SUPFAM" id="SSF52058">
    <property type="entry name" value="L domain-like"/>
    <property type="match status" value="1"/>
</dbReference>
<dbReference type="Gene3D" id="1.25.40.120">
    <property type="entry name" value="Protein prenylyltransferase"/>
    <property type="match status" value="1"/>
</dbReference>
<evidence type="ECO:0000256" key="3">
    <source>
        <dbReference type="ARBA" id="ARBA00022679"/>
    </source>
</evidence>